<dbReference type="PRINTS" id="PR00722">
    <property type="entry name" value="CHYMOTRYPSIN"/>
</dbReference>
<reference evidence="7 8" key="1">
    <citation type="journal article" date="2014" name="Nature">
        <title>The genomic substrate for adaptive radiation in African cichlid fish.</title>
        <authorList>
            <person name="Brawand D."/>
            <person name="Wagner C.E."/>
            <person name="Li Y.I."/>
            <person name="Malinsky M."/>
            <person name="Keller I."/>
            <person name="Fan S."/>
            <person name="Simakov O."/>
            <person name="Ng A.Y."/>
            <person name="Lim Z.W."/>
            <person name="Bezault E."/>
            <person name="Turner-Maier J."/>
            <person name="Johnson J."/>
            <person name="Alcazar R."/>
            <person name="Noh H.J."/>
            <person name="Russell P."/>
            <person name="Aken B."/>
            <person name="Alfoldi J."/>
            <person name="Amemiya C."/>
            <person name="Azzouzi N."/>
            <person name="Baroiller J.F."/>
            <person name="Barloy-Hubler F."/>
            <person name="Berlin A."/>
            <person name="Bloomquist R."/>
            <person name="Carleton K.L."/>
            <person name="Conte M.A."/>
            <person name="D'Cotta H."/>
            <person name="Eshel O."/>
            <person name="Gaffney L."/>
            <person name="Galibert F."/>
            <person name="Gante H.F."/>
            <person name="Gnerre S."/>
            <person name="Greuter L."/>
            <person name="Guyon R."/>
            <person name="Haddad N.S."/>
            <person name="Haerty W."/>
            <person name="Harris R.M."/>
            <person name="Hofmann H.A."/>
            <person name="Hourlier T."/>
            <person name="Hulata G."/>
            <person name="Jaffe D.B."/>
            <person name="Lara M."/>
            <person name="Lee A.P."/>
            <person name="MacCallum I."/>
            <person name="Mwaiko S."/>
            <person name="Nikaido M."/>
            <person name="Nishihara H."/>
            <person name="Ozouf-Costaz C."/>
            <person name="Penman D.J."/>
            <person name="Przybylski D."/>
            <person name="Rakotomanga M."/>
            <person name="Renn S.C.P."/>
            <person name="Ribeiro F.J."/>
            <person name="Ron M."/>
            <person name="Salzburger W."/>
            <person name="Sanchez-Pulido L."/>
            <person name="Santos M.E."/>
            <person name="Searle S."/>
            <person name="Sharpe T."/>
            <person name="Swofford R."/>
            <person name="Tan F.J."/>
            <person name="Williams L."/>
            <person name="Young S."/>
            <person name="Yin S."/>
            <person name="Okada N."/>
            <person name="Kocher T.D."/>
            <person name="Miska E.A."/>
            <person name="Lander E.S."/>
            <person name="Venkatesh B."/>
            <person name="Fernald R.D."/>
            <person name="Meyer A."/>
            <person name="Ponting C.P."/>
            <person name="Streelman J.T."/>
            <person name="Lindblad-Toh K."/>
            <person name="Seehausen O."/>
            <person name="Di Palma F."/>
        </authorList>
    </citation>
    <scope>NUCLEOTIDE SEQUENCE</scope>
</reference>
<evidence type="ECO:0000256" key="1">
    <source>
        <dbReference type="ARBA" id="ARBA00004239"/>
    </source>
</evidence>
<dbReference type="FunFam" id="2.40.10.10:FF:000005">
    <property type="entry name" value="Serine protease 37"/>
    <property type="match status" value="1"/>
</dbReference>
<dbReference type="SMART" id="SM00020">
    <property type="entry name" value="Tryp_SPc"/>
    <property type="match status" value="1"/>
</dbReference>
<feature type="domain" description="Peptidase S1" evidence="6">
    <location>
        <begin position="27"/>
        <end position="250"/>
    </location>
</feature>
<dbReference type="InterPro" id="IPR001254">
    <property type="entry name" value="Trypsin_dom"/>
</dbReference>
<dbReference type="GO" id="GO:0005576">
    <property type="term" value="C:extracellular region"/>
    <property type="evidence" value="ECO:0007669"/>
    <property type="project" value="UniProtKB-SubCell"/>
</dbReference>
<proteinExistence type="predicted"/>
<dbReference type="GO" id="GO:0004252">
    <property type="term" value="F:serine-type endopeptidase activity"/>
    <property type="evidence" value="ECO:0007669"/>
    <property type="project" value="UniProtKB-EC"/>
</dbReference>
<dbReference type="InterPro" id="IPR001314">
    <property type="entry name" value="Peptidase_S1A"/>
</dbReference>
<dbReference type="PANTHER" id="PTHR24271">
    <property type="entry name" value="KALLIKREIN-RELATED"/>
    <property type="match status" value="1"/>
</dbReference>
<reference evidence="7" key="3">
    <citation type="submission" date="2025-09" db="UniProtKB">
        <authorList>
            <consortium name="Ensembl"/>
        </authorList>
    </citation>
    <scope>IDENTIFICATION</scope>
</reference>
<sequence length="256" mass="27951">MACICIALYSAPKDPKALHTTFTHCEIINGEKAPENSLLYMASVQNNYGHSCGGFLVSEDFVVTAAHCDEGNPRRIVLGTHDLSKPADTVKDVIMKCIHPYYIGVGNGNDIMLLKLSSEVQPSKSIQIIKLPSSEIKLKENERCLVAGWGLTKIAETVDDLIVYYVDVSVISPEVCRENWPGLLDGLICAGGYGTNKGFCQGDSGGPLICNGTAVGVVSFNKWGRCDYPDAPNVYVDIAKHLDWINEILKKKHYAE</sequence>
<dbReference type="AlphaFoldDB" id="A0A3P9BSU8"/>
<keyword evidence="2" id="KW-0865">Zymogen</keyword>
<dbReference type="SUPFAM" id="SSF50494">
    <property type="entry name" value="Trypsin-like serine proteases"/>
    <property type="match status" value="1"/>
</dbReference>
<keyword evidence="3" id="KW-1015">Disulfide bond</keyword>
<name>A0A3P9BSU8_9CICH</name>
<dbReference type="PROSITE" id="PS50240">
    <property type="entry name" value="TRYPSIN_DOM"/>
    <property type="match status" value="1"/>
</dbReference>
<evidence type="ECO:0000256" key="4">
    <source>
        <dbReference type="ARBA" id="ARBA00036320"/>
    </source>
</evidence>
<dbReference type="PANTHER" id="PTHR24271:SF87">
    <property type="entry name" value="ARGININE ESTERASE-LIKE-RELATED"/>
    <property type="match status" value="1"/>
</dbReference>
<evidence type="ECO:0000259" key="6">
    <source>
        <dbReference type="PROSITE" id="PS50240"/>
    </source>
</evidence>
<dbReference type="InterPro" id="IPR043504">
    <property type="entry name" value="Peptidase_S1_PA_chymotrypsin"/>
</dbReference>
<dbReference type="EC" id="3.4.21.4" evidence="5"/>
<protein>
    <recommendedName>
        <fullName evidence="5">trypsin</fullName>
        <ecNumber evidence="5">3.4.21.4</ecNumber>
    </recommendedName>
</protein>
<comment type="catalytic activity">
    <reaction evidence="4">
        <text>Preferential cleavage: Arg-|-Xaa, Lys-|-Xaa.</text>
        <dbReference type="EC" id="3.4.21.4"/>
    </reaction>
</comment>
<evidence type="ECO:0000256" key="3">
    <source>
        <dbReference type="ARBA" id="ARBA00023157"/>
    </source>
</evidence>
<keyword evidence="8" id="KW-1185">Reference proteome</keyword>
<accession>A0A3P9BSU8</accession>
<evidence type="ECO:0000313" key="7">
    <source>
        <dbReference type="Ensembl" id="ENSMZEP00005013012.1"/>
    </source>
</evidence>
<comment type="subcellular location">
    <subcellularLocation>
        <location evidence="1">Secreted</location>
        <location evidence="1">Extracellular space</location>
    </subcellularLocation>
</comment>
<evidence type="ECO:0000256" key="5">
    <source>
        <dbReference type="ARBA" id="ARBA00038868"/>
    </source>
</evidence>
<reference evidence="7" key="2">
    <citation type="submission" date="2025-08" db="UniProtKB">
        <authorList>
            <consortium name="Ensembl"/>
        </authorList>
    </citation>
    <scope>IDENTIFICATION</scope>
</reference>
<dbReference type="Pfam" id="PF00089">
    <property type="entry name" value="Trypsin"/>
    <property type="match status" value="1"/>
</dbReference>
<dbReference type="Gene3D" id="2.40.10.10">
    <property type="entry name" value="Trypsin-like serine proteases"/>
    <property type="match status" value="1"/>
</dbReference>
<dbReference type="InterPro" id="IPR018114">
    <property type="entry name" value="TRYPSIN_HIS"/>
</dbReference>
<dbReference type="GO" id="GO:0006508">
    <property type="term" value="P:proteolysis"/>
    <property type="evidence" value="ECO:0007669"/>
    <property type="project" value="InterPro"/>
</dbReference>
<dbReference type="Ensembl" id="ENSMZET00005013461.1">
    <property type="protein sequence ID" value="ENSMZEP00005013012.1"/>
    <property type="gene ID" value="ENSMZEG00005009746.1"/>
</dbReference>
<dbReference type="STRING" id="106582.ENSMZEP00005013012"/>
<dbReference type="CDD" id="cd00190">
    <property type="entry name" value="Tryp_SPc"/>
    <property type="match status" value="1"/>
</dbReference>
<evidence type="ECO:0000313" key="8">
    <source>
        <dbReference type="Proteomes" id="UP000265160"/>
    </source>
</evidence>
<evidence type="ECO:0000256" key="2">
    <source>
        <dbReference type="ARBA" id="ARBA00023145"/>
    </source>
</evidence>
<dbReference type="InterPro" id="IPR009003">
    <property type="entry name" value="Peptidase_S1_PA"/>
</dbReference>
<dbReference type="Proteomes" id="UP000265160">
    <property type="component" value="LG23"/>
</dbReference>
<dbReference type="PROSITE" id="PS00134">
    <property type="entry name" value="TRYPSIN_HIS"/>
    <property type="match status" value="1"/>
</dbReference>
<organism evidence="7 8">
    <name type="scientific">Maylandia zebra</name>
    <name type="common">zebra mbuna</name>
    <dbReference type="NCBI Taxonomy" id="106582"/>
    <lineage>
        <taxon>Eukaryota</taxon>
        <taxon>Metazoa</taxon>
        <taxon>Chordata</taxon>
        <taxon>Craniata</taxon>
        <taxon>Vertebrata</taxon>
        <taxon>Euteleostomi</taxon>
        <taxon>Actinopterygii</taxon>
        <taxon>Neopterygii</taxon>
        <taxon>Teleostei</taxon>
        <taxon>Neoteleostei</taxon>
        <taxon>Acanthomorphata</taxon>
        <taxon>Ovalentaria</taxon>
        <taxon>Cichlomorphae</taxon>
        <taxon>Cichliformes</taxon>
        <taxon>Cichlidae</taxon>
        <taxon>African cichlids</taxon>
        <taxon>Pseudocrenilabrinae</taxon>
        <taxon>Haplochromini</taxon>
        <taxon>Maylandia</taxon>
        <taxon>Maylandia zebra complex</taxon>
    </lineage>
</organism>
<dbReference type="GeneTree" id="ENSGT00910000144271"/>